<dbReference type="InterPro" id="IPR005828">
    <property type="entry name" value="MFS_sugar_transport-like"/>
</dbReference>
<keyword evidence="7" id="KW-1185">Reference proteome</keyword>
<evidence type="ECO:0008006" key="8">
    <source>
        <dbReference type="Google" id="ProtNLM"/>
    </source>
</evidence>
<name>A0AAD6G8C7_9EURO</name>
<dbReference type="InterPro" id="IPR036259">
    <property type="entry name" value="MFS_trans_sf"/>
</dbReference>
<reference evidence="6" key="1">
    <citation type="submission" date="2022-12" db="EMBL/GenBank/DDBJ databases">
        <authorList>
            <person name="Petersen C."/>
        </authorList>
    </citation>
    <scope>NUCLEOTIDE SEQUENCE</scope>
    <source>
        <strain evidence="6">IBT 16125</strain>
    </source>
</reference>
<dbReference type="AlphaFoldDB" id="A0AAD6G8C7"/>
<evidence type="ECO:0000256" key="5">
    <source>
        <dbReference type="SAM" id="Phobius"/>
    </source>
</evidence>
<dbReference type="GeneID" id="81597290"/>
<dbReference type="Pfam" id="PF00083">
    <property type="entry name" value="Sugar_tr"/>
    <property type="match status" value="1"/>
</dbReference>
<keyword evidence="3 5" id="KW-1133">Transmembrane helix</keyword>
<dbReference type="GO" id="GO:0005351">
    <property type="term" value="F:carbohydrate:proton symporter activity"/>
    <property type="evidence" value="ECO:0007669"/>
    <property type="project" value="TreeGrafter"/>
</dbReference>
<feature type="transmembrane region" description="Helical" evidence="5">
    <location>
        <begin position="84"/>
        <end position="101"/>
    </location>
</feature>
<keyword evidence="4 5" id="KW-0472">Membrane</keyword>
<keyword evidence="2 5" id="KW-0812">Transmembrane</keyword>
<feature type="transmembrane region" description="Helical" evidence="5">
    <location>
        <begin position="48"/>
        <end position="72"/>
    </location>
</feature>
<evidence type="ECO:0000256" key="3">
    <source>
        <dbReference type="ARBA" id="ARBA00022989"/>
    </source>
</evidence>
<evidence type="ECO:0000256" key="2">
    <source>
        <dbReference type="ARBA" id="ARBA00022692"/>
    </source>
</evidence>
<dbReference type="RefSeq" id="XP_056771154.1">
    <property type="nucleotide sequence ID" value="XM_056907047.1"/>
</dbReference>
<dbReference type="InterPro" id="IPR050360">
    <property type="entry name" value="MFS_Sugar_Transporters"/>
</dbReference>
<dbReference type="PANTHER" id="PTHR48022:SF2">
    <property type="entry name" value="PLASTIDIC GLUCOSE TRANSPORTER 4"/>
    <property type="match status" value="1"/>
</dbReference>
<accession>A0AAD6G8C7</accession>
<comment type="caution">
    <text evidence="6">The sequence shown here is derived from an EMBL/GenBank/DDBJ whole genome shotgun (WGS) entry which is preliminary data.</text>
</comment>
<reference evidence="6" key="2">
    <citation type="journal article" date="2023" name="IMA Fungus">
        <title>Comparative genomic study of the Penicillium genus elucidates a diverse pangenome and 15 lateral gene transfer events.</title>
        <authorList>
            <person name="Petersen C."/>
            <person name="Sorensen T."/>
            <person name="Nielsen M.R."/>
            <person name="Sondergaard T.E."/>
            <person name="Sorensen J.L."/>
            <person name="Fitzpatrick D.A."/>
            <person name="Frisvad J.C."/>
            <person name="Nielsen K.L."/>
        </authorList>
    </citation>
    <scope>NUCLEOTIDE SEQUENCE</scope>
    <source>
        <strain evidence="6">IBT 16125</strain>
    </source>
</reference>
<evidence type="ECO:0000256" key="4">
    <source>
        <dbReference type="ARBA" id="ARBA00023136"/>
    </source>
</evidence>
<evidence type="ECO:0000256" key="1">
    <source>
        <dbReference type="ARBA" id="ARBA00004141"/>
    </source>
</evidence>
<gene>
    <name evidence="6" type="ORF">N7458_003664</name>
</gene>
<comment type="subcellular location">
    <subcellularLocation>
        <location evidence="1">Membrane</location>
        <topology evidence="1">Multi-pass membrane protein</topology>
    </subcellularLocation>
</comment>
<evidence type="ECO:0000313" key="7">
    <source>
        <dbReference type="Proteomes" id="UP001213681"/>
    </source>
</evidence>
<feature type="transmembrane region" description="Helical" evidence="5">
    <location>
        <begin position="21"/>
        <end position="42"/>
    </location>
</feature>
<proteinExistence type="predicted"/>
<dbReference type="Gene3D" id="1.20.1250.20">
    <property type="entry name" value="MFS general substrate transporter like domains"/>
    <property type="match status" value="1"/>
</dbReference>
<dbReference type="PANTHER" id="PTHR48022">
    <property type="entry name" value="PLASTIDIC GLUCOSE TRANSPORTER 4"/>
    <property type="match status" value="1"/>
</dbReference>
<dbReference type="Proteomes" id="UP001213681">
    <property type="component" value="Unassembled WGS sequence"/>
</dbReference>
<dbReference type="GO" id="GO:0016020">
    <property type="term" value="C:membrane"/>
    <property type="evidence" value="ECO:0007669"/>
    <property type="project" value="UniProtKB-SubCell"/>
</dbReference>
<protein>
    <recommendedName>
        <fullName evidence="8">Major facilitator superfamily (MFS) profile domain-containing protein</fullName>
    </recommendedName>
</protein>
<evidence type="ECO:0000313" key="6">
    <source>
        <dbReference type="EMBL" id="KAJ5462112.1"/>
    </source>
</evidence>
<dbReference type="EMBL" id="JAPVEA010000002">
    <property type="protein sequence ID" value="KAJ5462112.1"/>
    <property type="molecule type" value="Genomic_DNA"/>
</dbReference>
<organism evidence="6 7">
    <name type="scientific">Penicillium daleae</name>
    <dbReference type="NCBI Taxonomy" id="63821"/>
    <lineage>
        <taxon>Eukaryota</taxon>
        <taxon>Fungi</taxon>
        <taxon>Dikarya</taxon>
        <taxon>Ascomycota</taxon>
        <taxon>Pezizomycotina</taxon>
        <taxon>Eurotiomycetes</taxon>
        <taxon>Eurotiomycetidae</taxon>
        <taxon>Eurotiales</taxon>
        <taxon>Aspergillaceae</taxon>
        <taxon>Penicillium</taxon>
    </lineage>
</organism>
<sequence>MKEIMLQIQTSKSASKSGYSNLSGNGLIAYCLHLILNLIGFISDPQQLRINCGLTVLNLGFSLALASLMEVADRRRLNGVSKDSSLGTGVIVIIFFYQFFYNAGLNEPPWVCVTELLPTNLRAKGMNIMQMASVL</sequence>